<gene>
    <name evidence="5" type="ORF">H8S67_00470</name>
</gene>
<dbReference type="RefSeq" id="WP_186966026.1">
    <property type="nucleotide sequence ID" value="NZ_JACOOE010000001.1"/>
</dbReference>
<keyword evidence="2" id="KW-0175">Coiled coil</keyword>
<keyword evidence="3" id="KW-0732">Signal</keyword>
<dbReference type="SUPFAM" id="SSF55545">
    <property type="entry name" value="beta-N-acetylhexosaminidase-like domain"/>
    <property type="match status" value="1"/>
</dbReference>
<evidence type="ECO:0000256" key="1">
    <source>
        <dbReference type="ARBA" id="ARBA00022801"/>
    </source>
</evidence>
<dbReference type="Gene3D" id="3.30.379.10">
    <property type="entry name" value="Chitobiase/beta-hexosaminidase domain 2-like"/>
    <property type="match status" value="1"/>
</dbReference>
<dbReference type="PANTHER" id="PTHR37842:SF2">
    <property type="entry name" value="GYLCOSYL HYDROLASE 115 C-TERMINAL DOMAIN-CONTAINING PROTEIN"/>
    <property type="match status" value="1"/>
</dbReference>
<proteinExistence type="predicted"/>
<dbReference type="GO" id="GO:0016787">
    <property type="term" value="F:hydrolase activity"/>
    <property type="evidence" value="ECO:0007669"/>
    <property type="project" value="UniProtKB-KW"/>
</dbReference>
<dbReference type="Pfam" id="PF17829">
    <property type="entry name" value="GH115_C"/>
    <property type="match status" value="1"/>
</dbReference>
<dbReference type="Gene3D" id="2.60.120.1620">
    <property type="match status" value="1"/>
</dbReference>
<feature type="signal peptide" evidence="3">
    <location>
        <begin position="1"/>
        <end position="19"/>
    </location>
</feature>
<dbReference type="EMBL" id="JACOOE010000001">
    <property type="protein sequence ID" value="MBC5603154.1"/>
    <property type="molecule type" value="Genomic_DNA"/>
</dbReference>
<evidence type="ECO:0000313" key="6">
    <source>
        <dbReference type="Proteomes" id="UP000600600"/>
    </source>
</evidence>
<dbReference type="InterPro" id="IPR031924">
    <property type="entry name" value="GH115"/>
</dbReference>
<keyword evidence="6" id="KW-1185">Reference proteome</keyword>
<feature type="domain" description="Gylcosyl hydrolase 115 C-terminal" evidence="4">
    <location>
        <begin position="785"/>
        <end position="965"/>
    </location>
</feature>
<dbReference type="InterPro" id="IPR041437">
    <property type="entry name" value="GH115_C"/>
</dbReference>
<accession>A0ABR7C789</accession>
<dbReference type="PANTHER" id="PTHR37842">
    <property type="match status" value="1"/>
</dbReference>
<feature type="coiled-coil region" evidence="2">
    <location>
        <begin position="541"/>
        <end position="568"/>
    </location>
</feature>
<dbReference type="Gene3D" id="1.20.58.2150">
    <property type="match status" value="1"/>
</dbReference>
<comment type="caution">
    <text evidence="5">The sequence shown here is derived from an EMBL/GenBank/DDBJ whole genome shotgun (WGS) entry which is preliminary data.</text>
</comment>
<dbReference type="Pfam" id="PF15979">
    <property type="entry name" value="Glyco_hydro_115"/>
    <property type="match status" value="1"/>
</dbReference>
<keyword evidence="1 5" id="KW-0378">Hydrolase</keyword>
<dbReference type="Gene3D" id="3.20.20.520">
    <property type="entry name" value="Glycosyl hydrolase family 115"/>
    <property type="match status" value="1"/>
</dbReference>
<dbReference type="InterPro" id="IPR042301">
    <property type="entry name" value="GH115_sf"/>
</dbReference>
<evidence type="ECO:0000256" key="2">
    <source>
        <dbReference type="SAM" id="Coils"/>
    </source>
</evidence>
<feature type="chain" id="PRO_5047012804" evidence="3">
    <location>
        <begin position="20"/>
        <end position="970"/>
    </location>
</feature>
<protein>
    <submittedName>
        <fullName evidence="5">Glycosyl hydrolase 115 family protein</fullName>
    </submittedName>
</protein>
<dbReference type="InterPro" id="IPR029018">
    <property type="entry name" value="Hex-like_dom2"/>
</dbReference>
<organism evidence="5 6">
    <name type="scientific">Bacteroides difficilis</name>
    <dbReference type="NCBI Taxonomy" id="2763021"/>
    <lineage>
        <taxon>Bacteria</taxon>
        <taxon>Pseudomonadati</taxon>
        <taxon>Bacteroidota</taxon>
        <taxon>Bacteroidia</taxon>
        <taxon>Bacteroidales</taxon>
        <taxon>Bacteroidaceae</taxon>
        <taxon>Bacteroides</taxon>
    </lineage>
</organism>
<evidence type="ECO:0000259" key="4">
    <source>
        <dbReference type="Pfam" id="PF17829"/>
    </source>
</evidence>
<dbReference type="Proteomes" id="UP000600600">
    <property type="component" value="Unassembled WGS sequence"/>
</dbReference>
<name>A0ABR7C789_9BACE</name>
<sequence>MKKATLFLLLFCFVTTSYSQVSLSNSLQDKNQFPIVTSASEAVLCYDDADEEVVKRTAKLLVEDISRVTDKKLQLVSNLPSRQGYIVLVGTLGKNKAIDQLVATKRIDVSKVLGGWEQYVIDLVDNPFPGIKKALIVAGSDRRGTAYGMFSISEVIGVSPWYWWADAPVVKRKSLCLNVNAFSSKAPSVKYRGIFINDEDWGLKPWASKTFEPKVGDIGPKTYTKICELLLRLKANYLCPAMHSCTKAFNHYPDNKLVADSFAIVMGSVHCEPLLFNNASEWDRKTMGEWNYVTNRDGINDVLRKRVHENGKYENVYTLAMRGIHDAVMAGNLTLEEQARVLERAFDDQREILSSELHKPANQIPQAFTPYKEVLETYDHGMNLPEDVTIVWSEDDFGYMKRLSNSKERQRSGRSGVYYHVSYWGPPKHYLWIASTPPALMYEELEKAYRSTADRLWVVNVGDIKPAEYHITLFMDMAYDIERFNYDNINVHCVDFLCRIFGEKYRDDFTDIQQTYFKLAFARKPEYMERRTDTEFSIQNYNEVDRRLADYERIAMKAENIMKDLEEEFVPAFFQLVYYNVKGAALVNQMTLGGQKNRSYVAQQRSTANLMKDKVKVYGDSLELITEQYNSLLDGKWKGMMSLIHGGARSFERARVDSVRLASIPVLGVSCESEDNQKGVVNIHTIPCFNKYLPTSHYIDVFNKGTGILKWKASTSVPWILIDKKKGKTRYEDRINVSIDWEKAPVGEDGNGSIDIYTDEDEKKTIFVSVFNPATPSVEELKGLYVENNGYVSIDAAGFHRKKEIGEVKFDIVDGLGFDNKVVRLGDPFAKTPYLDGLVLTSNYVAPVRGNNYPVLEYDFYSFQTGPVDVYTYMMPIFPLDNEHGSRYGVMVDNSPVYLPEAGASYYSTPWIQSVLRNCRINKTTHFIDKPGKHTVKIYCAHPGMMLQKVVVDFGGLKKSYMGPESTKVN</sequence>
<evidence type="ECO:0000256" key="3">
    <source>
        <dbReference type="SAM" id="SignalP"/>
    </source>
</evidence>
<evidence type="ECO:0000313" key="5">
    <source>
        <dbReference type="EMBL" id="MBC5603154.1"/>
    </source>
</evidence>
<reference evidence="5 6" key="1">
    <citation type="submission" date="2020-08" db="EMBL/GenBank/DDBJ databases">
        <title>Genome public.</title>
        <authorList>
            <person name="Liu C."/>
            <person name="Sun Q."/>
        </authorList>
    </citation>
    <scope>NUCLEOTIDE SEQUENCE [LARGE SCALE GENOMIC DNA]</scope>
    <source>
        <strain evidence="5 6">M27</strain>
    </source>
</reference>